<keyword evidence="12" id="KW-0342">GTP-binding</keyword>
<evidence type="ECO:0000256" key="1">
    <source>
        <dbReference type="ARBA" id="ARBA00001936"/>
    </source>
</evidence>
<dbReference type="eggNOG" id="KOG0461">
    <property type="taxonomic scope" value="Eukaryota"/>
</dbReference>
<feature type="region of interest" description="Disordered" evidence="18">
    <location>
        <begin position="519"/>
        <end position="551"/>
    </location>
</feature>
<dbReference type="CDD" id="cd01889">
    <property type="entry name" value="SelB_euk"/>
    <property type="match status" value="1"/>
</dbReference>
<comment type="function">
    <text evidence="15">Translation factor required for the incorporation of the rare amino acid selenocysteine encoded by UGA codons. Replaces the eRF1-eRF3-GTP ternary complex for the insertion of selenocysteine directed by the UGA codon. Insertion of selenocysteine at UGA codons is mediated by SECISBP2 and EEFSEC: SECISBP2 (1) specifically binds the SECIS sequence once the 80S ribosome encounters an in-frame UGA codon and (2) contacts the RPS27A/eS31 of the 40S ribosome before ribosome stalling. (3) GTP-bound EEFSEC then delivers selenocysteinyl-tRNA(Sec) to the 80S ribosome and adopts a preaccommodated state conformation. (4) After GTP hydrolysis, EEFSEC dissociates from the assembly, selenocysteinyl-tRNA(Sec) accommodates, and peptide bond synthesis and selenoprotein elongation occur.</text>
</comment>
<reference evidence="20" key="1">
    <citation type="submission" date="2009-08" db="EMBL/GenBank/DDBJ databases">
        <title>Annotation of Salpingoeca rosetta.</title>
        <authorList>
            <consortium name="The Broad Institute Genome Sequencing Platform"/>
            <person name="Russ C."/>
            <person name="Cuomo C."/>
            <person name="Burger G."/>
            <person name="Gray M.W."/>
            <person name="Holland P.W.H."/>
            <person name="King N."/>
            <person name="Lang F.B.F."/>
            <person name="Roger A.J."/>
            <person name="Ruiz-Trillo I."/>
            <person name="Young S.K."/>
            <person name="Zeng Q."/>
            <person name="Gargeya S."/>
            <person name="Alvarado L."/>
            <person name="Berlin A."/>
            <person name="Chapman S.B."/>
            <person name="Chen Z."/>
            <person name="Freedman E."/>
            <person name="Gellesch M."/>
            <person name="Goldberg J."/>
            <person name="Griggs A."/>
            <person name="Gujja S."/>
            <person name="Heilman E."/>
            <person name="Heiman D."/>
            <person name="Howarth C."/>
            <person name="Mehta T."/>
            <person name="Neiman D."/>
            <person name="Pearson M."/>
            <person name="Roberts A."/>
            <person name="Saif S."/>
            <person name="Shea T."/>
            <person name="Shenoy N."/>
            <person name="Sisk P."/>
            <person name="Stolte C."/>
            <person name="Sykes S."/>
            <person name="White J."/>
            <person name="Yandava C."/>
            <person name="Haas B."/>
            <person name="Nusbaum C."/>
            <person name="Birren B."/>
        </authorList>
    </citation>
    <scope>NUCLEOTIDE SEQUENCE [LARGE SCALE GENOMIC DNA]</scope>
    <source>
        <strain evidence="20">ATCC 50818</strain>
    </source>
</reference>
<evidence type="ECO:0000256" key="18">
    <source>
        <dbReference type="SAM" id="MobiDB-lite"/>
    </source>
</evidence>
<dbReference type="PANTHER" id="PTHR43721:SF11">
    <property type="entry name" value="SELENOCYSTEINE-SPECIFIC ELONGATION FACTOR"/>
    <property type="match status" value="1"/>
</dbReference>
<keyword evidence="11" id="KW-0648">Protein biosynthesis</keyword>
<dbReference type="InterPro" id="IPR004161">
    <property type="entry name" value="EFTu-like_2"/>
</dbReference>
<evidence type="ECO:0000256" key="5">
    <source>
        <dbReference type="ARBA" id="ARBA00015953"/>
    </source>
</evidence>
<dbReference type="Pfam" id="PF03144">
    <property type="entry name" value="GTP_EFTU_D2"/>
    <property type="match status" value="1"/>
</dbReference>
<dbReference type="Gene3D" id="3.40.50.300">
    <property type="entry name" value="P-loop containing nucleotide triphosphate hydrolases"/>
    <property type="match status" value="1"/>
</dbReference>
<evidence type="ECO:0000256" key="14">
    <source>
        <dbReference type="ARBA" id="ARBA00049117"/>
    </source>
</evidence>
<dbReference type="GeneID" id="16070700"/>
<comment type="catalytic activity">
    <reaction evidence="14">
        <text>GTP + H2O = GDP + phosphate + H(+)</text>
        <dbReference type="Rhea" id="RHEA:19669"/>
        <dbReference type="ChEBI" id="CHEBI:15377"/>
        <dbReference type="ChEBI" id="CHEBI:15378"/>
        <dbReference type="ChEBI" id="CHEBI:37565"/>
        <dbReference type="ChEBI" id="CHEBI:43474"/>
        <dbReference type="ChEBI" id="CHEBI:58189"/>
    </reaction>
    <physiologicalReaction direction="left-to-right" evidence="14">
        <dbReference type="Rhea" id="RHEA:19670"/>
    </physiologicalReaction>
</comment>
<protein>
    <recommendedName>
        <fullName evidence="5">Selenocysteine-specific elongation factor</fullName>
    </recommendedName>
    <alternativeName>
        <fullName evidence="17">Elongation factor sec</fullName>
    </alternativeName>
    <alternativeName>
        <fullName evidence="16">Eukaryotic elongation factor, selenocysteine-tRNA-specific</fullName>
    </alternativeName>
</protein>
<dbReference type="InterPro" id="IPR050055">
    <property type="entry name" value="EF-Tu_GTPase"/>
</dbReference>
<evidence type="ECO:0000256" key="9">
    <source>
        <dbReference type="ARBA" id="ARBA00022741"/>
    </source>
</evidence>
<keyword evidence="10" id="KW-0378">Hydrolase</keyword>
<evidence type="ECO:0000256" key="11">
    <source>
        <dbReference type="ARBA" id="ARBA00022917"/>
    </source>
</evidence>
<dbReference type="Gene3D" id="2.40.30.10">
    <property type="entry name" value="Translation factors"/>
    <property type="match status" value="2"/>
</dbReference>
<gene>
    <name evidence="20" type="ORF">PTSG_08762</name>
</gene>
<dbReference type="PRINTS" id="PR00315">
    <property type="entry name" value="ELONGATNFCT"/>
</dbReference>
<dbReference type="STRING" id="946362.F2UKM1"/>
<evidence type="ECO:0000256" key="10">
    <source>
        <dbReference type="ARBA" id="ARBA00022801"/>
    </source>
</evidence>
<dbReference type="Proteomes" id="UP000007799">
    <property type="component" value="Unassembled WGS sequence"/>
</dbReference>
<evidence type="ECO:0000256" key="12">
    <source>
        <dbReference type="ARBA" id="ARBA00023134"/>
    </source>
</evidence>
<evidence type="ECO:0000313" key="20">
    <source>
        <dbReference type="EMBL" id="EGD77670.1"/>
    </source>
</evidence>
<dbReference type="CDD" id="cd03696">
    <property type="entry name" value="SelB_II"/>
    <property type="match status" value="1"/>
</dbReference>
<evidence type="ECO:0000256" key="13">
    <source>
        <dbReference type="ARBA" id="ARBA00023242"/>
    </source>
</evidence>
<evidence type="ECO:0000256" key="8">
    <source>
        <dbReference type="ARBA" id="ARBA00022553"/>
    </source>
</evidence>
<dbReference type="AlphaFoldDB" id="F2UKM1"/>
<evidence type="ECO:0000256" key="4">
    <source>
        <dbReference type="ARBA" id="ARBA00004496"/>
    </source>
</evidence>
<dbReference type="SUPFAM" id="SSF52540">
    <property type="entry name" value="P-loop containing nucleoside triphosphate hydrolases"/>
    <property type="match status" value="1"/>
</dbReference>
<dbReference type="InterPro" id="IPR049393">
    <property type="entry name" value="eEFSec_III"/>
</dbReference>
<proteinExistence type="predicted"/>
<accession>F2UKM1</accession>
<dbReference type="Pfam" id="PF21208">
    <property type="entry name" value="euk_SelB_III"/>
    <property type="match status" value="1"/>
</dbReference>
<evidence type="ECO:0000256" key="6">
    <source>
        <dbReference type="ARBA" id="ARBA00022481"/>
    </source>
</evidence>
<dbReference type="GO" id="GO:0005737">
    <property type="term" value="C:cytoplasm"/>
    <property type="evidence" value="ECO:0007669"/>
    <property type="project" value="UniProtKB-SubCell"/>
</dbReference>
<evidence type="ECO:0000256" key="2">
    <source>
        <dbReference type="ARBA" id="ARBA00001946"/>
    </source>
</evidence>
<keyword evidence="7" id="KW-0963">Cytoplasm</keyword>
<dbReference type="GO" id="GO:0003746">
    <property type="term" value="F:translation elongation factor activity"/>
    <property type="evidence" value="ECO:0007669"/>
    <property type="project" value="TreeGrafter"/>
</dbReference>
<keyword evidence="21" id="KW-1185">Reference proteome</keyword>
<dbReference type="InParanoid" id="F2UKM1"/>
<dbReference type="FunFam" id="2.40.30.10:FF:000052">
    <property type="entry name" value="Selenocysteine-specific elongation factor EF-Sec"/>
    <property type="match status" value="1"/>
</dbReference>
<feature type="compositionally biased region" description="Low complexity" evidence="18">
    <location>
        <begin position="526"/>
        <end position="536"/>
    </location>
</feature>
<dbReference type="GO" id="GO:0005525">
    <property type="term" value="F:GTP binding"/>
    <property type="evidence" value="ECO:0007669"/>
    <property type="project" value="UniProtKB-KW"/>
</dbReference>
<dbReference type="SUPFAM" id="SSF50447">
    <property type="entry name" value="Translation proteins"/>
    <property type="match status" value="1"/>
</dbReference>
<evidence type="ECO:0000256" key="17">
    <source>
        <dbReference type="ARBA" id="ARBA00082387"/>
    </source>
</evidence>
<dbReference type="EMBL" id="GL832979">
    <property type="protein sequence ID" value="EGD77670.1"/>
    <property type="molecule type" value="Genomic_DNA"/>
</dbReference>
<dbReference type="KEGG" id="sre:PTSG_08762"/>
<evidence type="ECO:0000256" key="7">
    <source>
        <dbReference type="ARBA" id="ARBA00022490"/>
    </source>
</evidence>
<dbReference type="FunCoup" id="F2UKM1">
    <property type="interactions" value="380"/>
</dbReference>
<dbReference type="FunFam" id="3.40.50.300:FF:000900">
    <property type="entry name" value="Eukaryotic elongation factor, selenocysteine-tRNA-specific"/>
    <property type="match status" value="1"/>
</dbReference>
<dbReference type="OrthoDB" id="2067at2759"/>
<dbReference type="GO" id="GO:0003924">
    <property type="term" value="F:GTPase activity"/>
    <property type="evidence" value="ECO:0007669"/>
    <property type="project" value="InterPro"/>
</dbReference>
<dbReference type="RefSeq" id="XP_004990146.1">
    <property type="nucleotide sequence ID" value="XM_004990089.1"/>
</dbReference>
<evidence type="ECO:0000256" key="3">
    <source>
        <dbReference type="ARBA" id="ARBA00004123"/>
    </source>
</evidence>
<dbReference type="InterPro" id="IPR027417">
    <property type="entry name" value="P-loop_NTPase"/>
</dbReference>
<dbReference type="GO" id="GO:0005634">
    <property type="term" value="C:nucleus"/>
    <property type="evidence" value="ECO:0007669"/>
    <property type="project" value="UniProtKB-SubCell"/>
</dbReference>
<evidence type="ECO:0000259" key="19">
    <source>
        <dbReference type="PROSITE" id="PS51722"/>
    </source>
</evidence>
<dbReference type="PANTHER" id="PTHR43721">
    <property type="entry name" value="ELONGATION FACTOR TU-RELATED"/>
    <property type="match status" value="1"/>
</dbReference>
<evidence type="ECO:0000256" key="15">
    <source>
        <dbReference type="ARBA" id="ARBA00054716"/>
    </source>
</evidence>
<dbReference type="Pfam" id="PF21131">
    <property type="entry name" value="eEFSec_4th"/>
    <property type="match status" value="1"/>
</dbReference>
<sequence>MKMAAPRLLNVNVGVLGHVDSGKTSLAKAMSTVSSTAAFDKHPQSKERGITLDLGFSSLLIPTPDNLKEYTKEEQVQLTLVDCPGHASLIKTIIGGAQIIDVMLLVIDVTKGIQTQTAECIVIGEITCERLVIALNKIDLLPPDKRQAKIDKMIQKLKKTFQHTKFTDPPIVPVSAAGCTGDGTPTGVAALLSAISAAVQLKSRNAAGPLVFAVDHCFGIKGQGTIMTGTVLSGSVHVGDEVELPAYKEVRKVKSMQMFRKPVEAAQQGDRLGLCVTQFDPKLMERGVVCSPGAMPPMKLFLASVQRISFYRQAIRSRDKFHISIGHQTVTASILALFSPLDTTRPVSGIDDDDDGFDYDQEFEYNDEWDTSTNRMLCVLELQSEICARPNSLFIGSRLDTDIHANTCRLAFSGRVRRSCTERERDEFLKHTRVCKLKHRHGVVDRMQDERTLVCDGFFKKGATMDAFLGRRVQLSTGEEADITGAFGKSGKFKVAVVGDGLKDTTVARLQAAADRKKARKKAAKGKAPTATVATTRAGGDGGGDGDEDEGPIGVTLTFKRMVFDKEASMVQ</sequence>
<comment type="cofactor">
    <cofactor evidence="1">
        <name>Mn(2+)</name>
        <dbReference type="ChEBI" id="CHEBI:29035"/>
    </cofactor>
</comment>
<dbReference type="CDD" id="cd04094">
    <property type="entry name" value="eSelB_III"/>
    <property type="match status" value="1"/>
</dbReference>
<evidence type="ECO:0000256" key="16">
    <source>
        <dbReference type="ARBA" id="ARBA00076506"/>
    </source>
</evidence>
<feature type="domain" description="Tr-type G" evidence="19">
    <location>
        <begin position="8"/>
        <end position="204"/>
    </location>
</feature>
<keyword evidence="6" id="KW-0488">Methylation</keyword>
<dbReference type="Pfam" id="PF00009">
    <property type="entry name" value="GTP_EFTU"/>
    <property type="match status" value="1"/>
</dbReference>
<dbReference type="PROSITE" id="PS51722">
    <property type="entry name" value="G_TR_2"/>
    <property type="match status" value="1"/>
</dbReference>
<name>F2UKM1_SALR5</name>
<dbReference type="GO" id="GO:0001514">
    <property type="term" value="P:selenocysteine incorporation"/>
    <property type="evidence" value="ECO:0007669"/>
    <property type="project" value="TreeGrafter"/>
</dbReference>
<dbReference type="OMA" id="CFAIKGQ"/>
<dbReference type="InterPro" id="IPR009000">
    <property type="entry name" value="Transl_B-barrel_sf"/>
</dbReference>
<keyword evidence="9" id="KW-0547">Nucleotide-binding</keyword>
<organism evidence="21">
    <name type="scientific">Salpingoeca rosetta (strain ATCC 50818 / BSB-021)</name>
    <dbReference type="NCBI Taxonomy" id="946362"/>
    <lineage>
        <taxon>Eukaryota</taxon>
        <taxon>Choanoflagellata</taxon>
        <taxon>Craspedida</taxon>
        <taxon>Salpingoecidae</taxon>
        <taxon>Salpingoeca</taxon>
    </lineage>
</organism>
<dbReference type="InterPro" id="IPR049394">
    <property type="entry name" value="eEFSec_C"/>
</dbReference>
<comment type="subcellular location">
    <subcellularLocation>
        <location evidence="4">Cytoplasm</location>
    </subcellularLocation>
    <subcellularLocation>
        <location evidence="3">Nucleus</location>
    </subcellularLocation>
</comment>
<dbReference type="InterPro" id="IPR000795">
    <property type="entry name" value="T_Tr_GTP-bd_dom"/>
</dbReference>
<comment type="cofactor">
    <cofactor evidence="2">
        <name>Mg(2+)</name>
        <dbReference type="ChEBI" id="CHEBI:18420"/>
    </cofactor>
</comment>
<keyword evidence="13" id="KW-0539">Nucleus</keyword>
<keyword evidence="8" id="KW-0597">Phosphoprotein</keyword>
<evidence type="ECO:0000313" key="21">
    <source>
        <dbReference type="Proteomes" id="UP000007799"/>
    </source>
</evidence>